<evidence type="ECO:0000313" key="3">
    <source>
        <dbReference type="Proteomes" id="UP000178912"/>
    </source>
</evidence>
<dbReference type="GO" id="GO:0016787">
    <property type="term" value="F:hydrolase activity"/>
    <property type="evidence" value="ECO:0007669"/>
    <property type="project" value="UniProtKB-KW"/>
</dbReference>
<evidence type="ECO:0000256" key="1">
    <source>
        <dbReference type="ARBA" id="ARBA00022801"/>
    </source>
</evidence>
<accession>A0A1E1LQX9</accession>
<dbReference type="OrthoDB" id="5409895at2759"/>
<dbReference type="FunFam" id="3.40.50.1820:FF:000145">
    <property type="entry name" value="Pigment biosynthesis protein"/>
    <property type="match status" value="1"/>
</dbReference>
<protein>
    <submittedName>
        <fullName evidence="2">Probable yellowish-green 1 protein</fullName>
    </submittedName>
</protein>
<dbReference type="Proteomes" id="UP000178912">
    <property type="component" value="Unassembled WGS sequence"/>
</dbReference>
<dbReference type="Pfam" id="PF06500">
    <property type="entry name" value="FrsA-like"/>
    <property type="match status" value="1"/>
</dbReference>
<proteinExistence type="predicted"/>
<sequence>MMGLWNGLGLGKSSFFGAQKNEQAEKPRLWRMGDAFEKKMPHHEGIKQLWETKWKFPCSINVYPFHDGKMEDFEPVFLDLIKRNINDGTSPEYTRAFFPTAAKLTTQADTEPNPKLSSDLYLRAACLYRIARFPYITSFPFVNDSTKWEAWTLQKKVYLKAASKWEVPMTEIMIPHVQKSDEDRPDIPAYVRVSISTDEAKSPAVILMTGLDGYRPDNTTRSEEFLSRGWASVIVEIPGTADCPADPKDPTGSERLWSSVLDWMGKDGRFDMQKIIVWGLSSGGYHAVRIAHTHRERLRGVVAQGAGVHYFFDRDWIEKADGHEYPFKLSPAMALKHGYKTVEEYKNGAQKKFSLLESGLLDKPSTRLVLINGTRDGLMPIEDSMLLFEHGTPKEARFFDKALHMGYPMANSAVYPWMESVMA</sequence>
<dbReference type="InterPro" id="IPR010520">
    <property type="entry name" value="FrsA-like"/>
</dbReference>
<evidence type="ECO:0000313" key="2">
    <source>
        <dbReference type="EMBL" id="CZT12864.1"/>
    </source>
</evidence>
<dbReference type="PANTHER" id="PTHR22946">
    <property type="entry name" value="DIENELACTONE HYDROLASE DOMAIN-CONTAINING PROTEIN-RELATED"/>
    <property type="match status" value="1"/>
</dbReference>
<reference evidence="3" key="1">
    <citation type="submission" date="2016-03" db="EMBL/GenBank/DDBJ databases">
        <authorList>
            <person name="Guldener U."/>
        </authorList>
    </citation>
    <scope>NUCLEOTIDE SEQUENCE [LARGE SCALE GENOMIC DNA]</scope>
    <source>
        <strain evidence="3">04CH-RAC-A.6.1</strain>
    </source>
</reference>
<dbReference type="InterPro" id="IPR029058">
    <property type="entry name" value="AB_hydrolase_fold"/>
</dbReference>
<gene>
    <name evidence="2" type="ORF">RAG0_16540</name>
</gene>
<organism evidence="2 3">
    <name type="scientific">Rhynchosporium agropyri</name>
    <dbReference type="NCBI Taxonomy" id="914238"/>
    <lineage>
        <taxon>Eukaryota</taxon>
        <taxon>Fungi</taxon>
        <taxon>Dikarya</taxon>
        <taxon>Ascomycota</taxon>
        <taxon>Pezizomycotina</taxon>
        <taxon>Leotiomycetes</taxon>
        <taxon>Helotiales</taxon>
        <taxon>Ploettnerulaceae</taxon>
        <taxon>Rhynchosporium</taxon>
    </lineage>
</organism>
<dbReference type="EMBL" id="FJUX01000170">
    <property type="protein sequence ID" value="CZT12864.1"/>
    <property type="molecule type" value="Genomic_DNA"/>
</dbReference>
<dbReference type="InterPro" id="IPR050261">
    <property type="entry name" value="FrsA_esterase"/>
</dbReference>
<name>A0A1E1LQX9_9HELO</name>
<dbReference type="AlphaFoldDB" id="A0A1E1LQX9"/>
<keyword evidence="3" id="KW-1185">Reference proteome</keyword>
<dbReference type="SUPFAM" id="SSF53474">
    <property type="entry name" value="alpha/beta-Hydrolases"/>
    <property type="match status" value="1"/>
</dbReference>
<dbReference type="PANTHER" id="PTHR22946:SF12">
    <property type="entry name" value="CONIDIAL PIGMENT BIOSYNTHESIS PROTEIN AYG1 (AFU_ORTHOLOGUE AFUA_2G17550)"/>
    <property type="match status" value="1"/>
</dbReference>
<dbReference type="Gene3D" id="3.40.50.1820">
    <property type="entry name" value="alpha/beta hydrolase"/>
    <property type="match status" value="1"/>
</dbReference>
<keyword evidence="1" id="KW-0378">Hydrolase</keyword>